<dbReference type="Proteomes" id="UP000320176">
    <property type="component" value="Unassembled WGS sequence"/>
</dbReference>
<protein>
    <recommendedName>
        <fullName evidence="2">Dienelactone hydrolase domain-containing protein</fullName>
    </recommendedName>
</protein>
<dbReference type="OrthoDB" id="3668964at2"/>
<proteinExistence type="predicted"/>
<dbReference type="GO" id="GO:0006689">
    <property type="term" value="P:ganglioside catabolic process"/>
    <property type="evidence" value="ECO:0007669"/>
    <property type="project" value="TreeGrafter"/>
</dbReference>
<dbReference type="GO" id="GO:0005737">
    <property type="term" value="C:cytoplasm"/>
    <property type="evidence" value="ECO:0007669"/>
    <property type="project" value="TreeGrafter"/>
</dbReference>
<evidence type="ECO:0000313" key="4">
    <source>
        <dbReference type="Proteomes" id="UP000320176"/>
    </source>
</evidence>
<evidence type="ECO:0000259" key="2">
    <source>
        <dbReference type="Pfam" id="PF01738"/>
    </source>
</evidence>
<dbReference type="InterPro" id="IPR002925">
    <property type="entry name" value="Dienelactn_hydro"/>
</dbReference>
<dbReference type="Pfam" id="PF01738">
    <property type="entry name" value="DLH"/>
    <property type="match status" value="1"/>
</dbReference>
<dbReference type="PANTHER" id="PTHR10628">
    <property type="entry name" value="SIALIDASE"/>
    <property type="match status" value="1"/>
</dbReference>
<dbReference type="AlphaFoldDB" id="A0A5C6B2D9"/>
<dbReference type="InterPro" id="IPR026856">
    <property type="entry name" value="Sialidase_fam"/>
</dbReference>
<comment type="caution">
    <text evidence="3">The sequence shown here is derived from an EMBL/GenBank/DDBJ whole genome shotgun (WGS) entry which is preliminary data.</text>
</comment>
<evidence type="ECO:0000313" key="3">
    <source>
        <dbReference type="EMBL" id="TWU06007.1"/>
    </source>
</evidence>
<feature type="chain" id="PRO_5022807365" description="Dienelactone hydrolase domain-containing protein" evidence="1">
    <location>
        <begin position="18"/>
        <end position="380"/>
    </location>
</feature>
<organism evidence="3 4">
    <name type="scientific">Stieleria varia</name>
    <dbReference type="NCBI Taxonomy" id="2528005"/>
    <lineage>
        <taxon>Bacteria</taxon>
        <taxon>Pseudomonadati</taxon>
        <taxon>Planctomycetota</taxon>
        <taxon>Planctomycetia</taxon>
        <taxon>Pirellulales</taxon>
        <taxon>Pirellulaceae</taxon>
        <taxon>Stieleria</taxon>
    </lineage>
</organism>
<feature type="signal peptide" evidence="1">
    <location>
        <begin position="1"/>
        <end position="17"/>
    </location>
</feature>
<dbReference type="RefSeq" id="WP_146519163.1">
    <property type="nucleotide sequence ID" value="NZ_CP151726.1"/>
</dbReference>
<dbReference type="GO" id="GO:0004308">
    <property type="term" value="F:exo-alpha-sialidase activity"/>
    <property type="evidence" value="ECO:0007669"/>
    <property type="project" value="InterPro"/>
</dbReference>
<evidence type="ECO:0000256" key="1">
    <source>
        <dbReference type="SAM" id="SignalP"/>
    </source>
</evidence>
<feature type="domain" description="Dienelactone hydrolase" evidence="2">
    <location>
        <begin position="125"/>
        <end position="249"/>
    </location>
</feature>
<dbReference type="PANTHER" id="PTHR10628:SF26">
    <property type="entry name" value="SIALIDASE-RELATED"/>
    <property type="match status" value="1"/>
</dbReference>
<keyword evidence="4" id="KW-1185">Reference proteome</keyword>
<reference evidence="3 4" key="1">
    <citation type="submission" date="2019-02" db="EMBL/GenBank/DDBJ databases">
        <title>Deep-cultivation of Planctomycetes and their phenomic and genomic characterization uncovers novel biology.</title>
        <authorList>
            <person name="Wiegand S."/>
            <person name="Jogler M."/>
            <person name="Boedeker C."/>
            <person name="Pinto D."/>
            <person name="Vollmers J."/>
            <person name="Rivas-Marin E."/>
            <person name="Kohn T."/>
            <person name="Peeters S.H."/>
            <person name="Heuer A."/>
            <person name="Rast P."/>
            <person name="Oberbeckmann S."/>
            <person name="Bunk B."/>
            <person name="Jeske O."/>
            <person name="Meyerdierks A."/>
            <person name="Storesund J.E."/>
            <person name="Kallscheuer N."/>
            <person name="Luecker S."/>
            <person name="Lage O.M."/>
            <person name="Pohl T."/>
            <person name="Merkel B.J."/>
            <person name="Hornburger P."/>
            <person name="Mueller R.-W."/>
            <person name="Bruemmer F."/>
            <person name="Labrenz M."/>
            <person name="Spormann A.M."/>
            <person name="Op Den Camp H."/>
            <person name="Overmann J."/>
            <person name="Amann R."/>
            <person name="Jetten M.S.M."/>
            <person name="Mascher T."/>
            <person name="Medema M.H."/>
            <person name="Devos D.P."/>
            <person name="Kaster A.-K."/>
            <person name="Ovreas L."/>
            <person name="Rohde M."/>
            <person name="Galperin M.Y."/>
            <person name="Jogler C."/>
        </authorList>
    </citation>
    <scope>NUCLEOTIDE SEQUENCE [LARGE SCALE GENOMIC DNA]</scope>
    <source>
        <strain evidence="3 4">Pla52n</strain>
    </source>
</reference>
<dbReference type="EMBL" id="SJPN01000002">
    <property type="protein sequence ID" value="TWU06007.1"/>
    <property type="molecule type" value="Genomic_DNA"/>
</dbReference>
<dbReference type="GO" id="GO:0016020">
    <property type="term" value="C:membrane"/>
    <property type="evidence" value="ECO:0007669"/>
    <property type="project" value="TreeGrafter"/>
</dbReference>
<dbReference type="InterPro" id="IPR029058">
    <property type="entry name" value="AB_hydrolase_fold"/>
</dbReference>
<dbReference type="Gene3D" id="3.40.50.1820">
    <property type="entry name" value="alpha/beta hydrolase"/>
    <property type="match status" value="1"/>
</dbReference>
<sequence length="380" mass="42754" precursor="true">MKITTLLLIMSLGAASAYCQDSTPAATSSDSDVDLKSYFTPPVQWQGKLGDYRSPLLFSDGRRVTDAQQWQQRRQEIANQWEQLLGKWPPLITEPSVKVLTSTSRENLTQHQIRFAWTPNETTTGYLLIPEGDGPHPAVVVVYYEPETAIGRGKADRDFALQLARRGFVTLSIGTTEASEAKTYAIYHPSIDDATVEPLSMLAYAAANAWYVLASRPEVDANRIGIMGHSFGGKWAMFASCLFDKFACAAWSDPGIVFDQQRGSVNYWEPWYLGYHPPPWRPRGMITQENPSRGRYPEMVAAGRDLHELHALMAPRPFLVSGGSEDPPKRWEALNHSIQVNRLLGYEDRVAMSNRDEHSPNPQSNAIIYAFFEKFLKEHD</sequence>
<name>A0A5C6B2D9_9BACT</name>
<keyword evidence="1" id="KW-0732">Signal</keyword>
<dbReference type="GO" id="GO:0009313">
    <property type="term" value="P:oligosaccharide catabolic process"/>
    <property type="evidence" value="ECO:0007669"/>
    <property type="project" value="TreeGrafter"/>
</dbReference>
<dbReference type="SUPFAM" id="SSF53474">
    <property type="entry name" value="alpha/beta-Hydrolases"/>
    <property type="match status" value="1"/>
</dbReference>
<accession>A0A5C6B2D9</accession>
<gene>
    <name evidence="3" type="ORF">Pla52n_17240</name>
</gene>